<name>A0A9D4AKU1_9ROSI</name>
<comment type="caution">
    <text evidence="1">The sequence shown here is derived from an EMBL/GenBank/DDBJ whole genome shotgun (WGS) entry which is preliminary data.</text>
</comment>
<dbReference type="PANTHER" id="PTHR46250">
    <property type="entry name" value="MYB/SANT-LIKE DNA-BINDING DOMAIN PROTEIN-RELATED"/>
    <property type="match status" value="1"/>
</dbReference>
<evidence type="ECO:0000313" key="1">
    <source>
        <dbReference type="EMBL" id="KAH1129093.1"/>
    </source>
</evidence>
<reference evidence="1 2" key="1">
    <citation type="journal article" date="2021" name="Plant Biotechnol. J.">
        <title>Multi-omics assisted identification of the key and species-specific regulatory components of drought-tolerant mechanisms in Gossypium stocksii.</title>
        <authorList>
            <person name="Yu D."/>
            <person name="Ke L."/>
            <person name="Zhang D."/>
            <person name="Wu Y."/>
            <person name="Sun Y."/>
            <person name="Mei J."/>
            <person name="Sun J."/>
            <person name="Sun Y."/>
        </authorList>
    </citation>
    <scope>NUCLEOTIDE SEQUENCE [LARGE SCALE GENOMIC DNA]</scope>
    <source>
        <strain evidence="2">cv. E1</strain>
        <tissue evidence="1">Leaf</tissue>
    </source>
</reference>
<evidence type="ECO:0008006" key="3">
    <source>
        <dbReference type="Google" id="ProtNLM"/>
    </source>
</evidence>
<dbReference type="Proteomes" id="UP000828251">
    <property type="component" value="Unassembled WGS sequence"/>
</dbReference>
<dbReference type="AlphaFoldDB" id="A0A9D4AKU1"/>
<sequence>MSLDPIEAVLSEGLNICQDFHNQLQLLPKILEEPKGNEVDLHNNGTFNASTGFKVGYLLELERIMETFLPHAMPKAKPNLESKIRTLKKDSTIIYNMLRGKDNSDFGWDDHRHMEFGLTIFQRTISSSRALNEQVLHLFHETP</sequence>
<dbReference type="PANTHER" id="PTHR46250:SF17">
    <property type="entry name" value="MYB_SANT-LIKE DOMAIN-CONTAINING PROTEIN"/>
    <property type="match status" value="1"/>
</dbReference>
<evidence type="ECO:0000313" key="2">
    <source>
        <dbReference type="Proteomes" id="UP000828251"/>
    </source>
</evidence>
<dbReference type="OrthoDB" id="618098at2759"/>
<keyword evidence="2" id="KW-1185">Reference proteome</keyword>
<organism evidence="1 2">
    <name type="scientific">Gossypium stocksii</name>
    <dbReference type="NCBI Taxonomy" id="47602"/>
    <lineage>
        <taxon>Eukaryota</taxon>
        <taxon>Viridiplantae</taxon>
        <taxon>Streptophyta</taxon>
        <taxon>Embryophyta</taxon>
        <taxon>Tracheophyta</taxon>
        <taxon>Spermatophyta</taxon>
        <taxon>Magnoliopsida</taxon>
        <taxon>eudicotyledons</taxon>
        <taxon>Gunneridae</taxon>
        <taxon>Pentapetalae</taxon>
        <taxon>rosids</taxon>
        <taxon>malvids</taxon>
        <taxon>Malvales</taxon>
        <taxon>Malvaceae</taxon>
        <taxon>Malvoideae</taxon>
        <taxon>Gossypium</taxon>
    </lineage>
</organism>
<protein>
    <recommendedName>
        <fullName evidence="3">Myb/SANT-like domain-containing protein</fullName>
    </recommendedName>
</protein>
<accession>A0A9D4AKU1</accession>
<dbReference type="EMBL" id="JAIQCV010000001">
    <property type="protein sequence ID" value="KAH1129093.1"/>
    <property type="molecule type" value="Genomic_DNA"/>
</dbReference>
<proteinExistence type="predicted"/>
<gene>
    <name evidence="1" type="ORF">J1N35_000471</name>
</gene>